<dbReference type="EMBL" id="JACXWA010000064">
    <property type="protein sequence ID" value="MBD3870489.1"/>
    <property type="molecule type" value="Genomic_DNA"/>
</dbReference>
<evidence type="ECO:0000313" key="1">
    <source>
        <dbReference type="EMBL" id="MBD3870489.1"/>
    </source>
</evidence>
<protein>
    <submittedName>
        <fullName evidence="1">Uncharacterized protein</fullName>
    </submittedName>
</protein>
<comment type="caution">
    <text evidence="1">The sequence shown here is derived from an EMBL/GenBank/DDBJ whole genome shotgun (WGS) entry which is preliminary data.</text>
</comment>
<accession>A0A8J6Y6K2</accession>
<dbReference type="AlphaFoldDB" id="A0A8J6Y6K2"/>
<reference evidence="1 2" key="1">
    <citation type="submission" date="2020-08" db="EMBL/GenBank/DDBJ databases">
        <title>Acidobacteriota in marine sediments use diverse sulfur dissimilation pathways.</title>
        <authorList>
            <person name="Wasmund K."/>
        </authorList>
    </citation>
    <scope>NUCLEOTIDE SEQUENCE [LARGE SCALE GENOMIC DNA]</scope>
    <source>
        <strain evidence="1">MAG AM3-A</strain>
    </source>
</reference>
<organism evidence="1 2">
    <name type="scientific">Candidatus Sulfomarinibacter kjeldsenii</name>
    <dbReference type="NCBI Taxonomy" id="2885994"/>
    <lineage>
        <taxon>Bacteria</taxon>
        <taxon>Pseudomonadati</taxon>
        <taxon>Acidobacteriota</taxon>
        <taxon>Thermoanaerobaculia</taxon>
        <taxon>Thermoanaerobaculales</taxon>
        <taxon>Candidatus Sulfomarinibacteraceae</taxon>
        <taxon>Candidatus Sulfomarinibacter</taxon>
    </lineage>
</organism>
<sequence length="133" mass="14442">MASDQQLRITPPGQPLGDEVEKRLREGLEICPDLAFAHLVDVDVPDQGEGPGMVLFVWLVPAAMRSMRAALNLISETVAKALPSDRFLDVVILNSAPELLPEIERTRSLLVAPHPDERQRALAAVSADVLGSE</sequence>
<gene>
    <name evidence="1" type="ORF">IFJ97_03930</name>
</gene>
<evidence type="ECO:0000313" key="2">
    <source>
        <dbReference type="Proteomes" id="UP000598633"/>
    </source>
</evidence>
<name>A0A8J6Y6K2_9BACT</name>
<dbReference type="Proteomes" id="UP000598633">
    <property type="component" value="Unassembled WGS sequence"/>
</dbReference>
<proteinExistence type="predicted"/>